<evidence type="ECO:0000313" key="6">
    <source>
        <dbReference type="WBParaSite" id="GPUH_0002558401-mRNA-1"/>
    </source>
</evidence>
<dbReference type="WBParaSite" id="GPUH_0002558401-mRNA-1">
    <property type="protein sequence ID" value="GPUH_0002558401-mRNA-1"/>
    <property type="gene ID" value="GPUH_0002558401"/>
</dbReference>
<dbReference type="InterPro" id="IPR050447">
    <property type="entry name" value="Erg6_SMT_methyltransf"/>
</dbReference>
<dbReference type="Gene3D" id="3.40.50.150">
    <property type="entry name" value="Vaccinia Virus protein VP39"/>
    <property type="match status" value="1"/>
</dbReference>
<evidence type="ECO:0000256" key="2">
    <source>
        <dbReference type="ARBA" id="ARBA00038188"/>
    </source>
</evidence>
<dbReference type="Proteomes" id="UP000271098">
    <property type="component" value="Unassembled WGS sequence"/>
</dbReference>
<dbReference type="PANTHER" id="PTHR44068:SF1">
    <property type="entry name" value="HYPOTHETICAL LOC100005854"/>
    <property type="match status" value="1"/>
</dbReference>
<dbReference type="InterPro" id="IPR029063">
    <property type="entry name" value="SAM-dependent_MTases_sf"/>
</dbReference>
<keyword evidence="5" id="KW-1185">Reference proteome</keyword>
<dbReference type="InterPro" id="IPR013216">
    <property type="entry name" value="Methyltransf_11"/>
</dbReference>
<dbReference type="AlphaFoldDB" id="A0A183EX63"/>
<dbReference type="GO" id="GO:0005783">
    <property type="term" value="C:endoplasmic reticulum"/>
    <property type="evidence" value="ECO:0007669"/>
    <property type="project" value="TreeGrafter"/>
</dbReference>
<reference evidence="4 5" key="2">
    <citation type="submission" date="2018-11" db="EMBL/GenBank/DDBJ databases">
        <authorList>
            <consortium name="Pathogen Informatics"/>
        </authorList>
    </citation>
    <scope>NUCLEOTIDE SEQUENCE [LARGE SCALE GENOMIC DNA]</scope>
</reference>
<sequence>MDPISRSSLKTVRGIDPIIVDSRSGLVTRGNAENLPFADKSFDIILNIESSHLYVSCQQFFRECSRVLSEHGFLCWADIHYTHKLNLTLNEAEQSGLRLIQLEDITEQVLQGIAVTSARYDAMLQTAPYFIRLFRNSIRATYCAPGTESYRRLMKREKIYICACWTNR</sequence>
<name>A0A183EX63_9BILA</name>
<evidence type="ECO:0000256" key="1">
    <source>
        <dbReference type="ARBA" id="ARBA00022679"/>
    </source>
</evidence>
<dbReference type="PANTHER" id="PTHR44068">
    <property type="entry name" value="ZGC:194242"/>
    <property type="match status" value="1"/>
</dbReference>
<organism evidence="6">
    <name type="scientific">Gongylonema pulchrum</name>
    <dbReference type="NCBI Taxonomy" id="637853"/>
    <lineage>
        <taxon>Eukaryota</taxon>
        <taxon>Metazoa</taxon>
        <taxon>Ecdysozoa</taxon>
        <taxon>Nematoda</taxon>
        <taxon>Chromadorea</taxon>
        <taxon>Rhabditida</taxon>
        <taxon>Spirurina</taxon>
        <taxon>Spiruromorpha</taxon>
        <taxon>Spiruroidea</taxon>
        <taxon>Gongylonematidae</taxon>
        <taxon>Gongylonema</taxon>
    </lineage>
</organism>
<evidence type="ECO:0000313" key="4">
    <source>
        <dbReference type="EMBL" id="VDN44353.1"/>
    </source>
</evidence>
<gene>
    <name evidence="4" type="ORF">GPUH_LOCUS25557</name>
</gene>
<dbReference type="GO" id="GO:0016126">
    <property type="term" value="P:sterol biosynthetic process"/>
    <property type="evidence" value="ECO:0007669"/>
    <property type="project" value="TreeGrafter"/>
</dbReference>
<feature type="domain" description="Methyltransferase type 11" evidence="3">
    <location>
        <begin position="28"/>
        <end position="75"/>
    </location>
</feature>
<dbReference type="Pfam" id="PF08241">
    <property type="entry name" value="Methyltransf_11"/>
    <property type="match status" value="1"/>
</dbReference>
<dbReference type="GO" id="GO:0003838">
    <property type="term" value="F:sterol 24-C-methyltransferase activity"/>
    <property type="evidence" value="ECO:0007669"/>
    <property type="project" value="TreeGrafter"/>
</dbReference>
<reference evidence="6" key="1">
    <citation type="submission" date="2016-06" db="UniProtKB">
        <authorList>
            <consortium name="WormBaseParasite"/>
        </authorList>
    </citation>
    <scope>IDENTIFICATION</scope>
</reference>
<evidence type="ECO:0000259" key="3">
    <source>
        <dbReference type="Pfam" id="PF08241"/>
    </source>
</evidence>
<dbReference type="EMBL" id="UYRT01105694">
    <property type="protein sequence ID" value="VDN44353.1"/>
    <property type="molecule type" value="Genomic_DNA"/>
</dbReference>
<comment type="similarity">
    <text evidence="2">Belongs to the class I-like SAM-binding methyltransferase superfamily. Erg6/SMT family.</text>
</comment>
<protein>
    <submittedName>
        <fullName evidence="6">Methyltransf_11 domain-containing protein</fullName>
    </submittedName>
</protein>
<proteinExistence type="inferred from homology"/>
<accession>A0A183EX63</accession>
<evidence type="ECO:0000313" key="5">
    <source>
        <dbReference type="Proteomes" id="UP000271098"/>
    </source>
</evidence>
<dbReference type="OrthoDB" id="506498at2759"/>
<keyword evidence="1" id="KW-0808">Transferase</keyword>
<dbReference type="SUPFAM" id="SSF53335">
    <property type="entry name" value="S-adenosyl-L-methionine-dependent methyltransferases"/>
    <property type="match status" value="1"/>
</dbReference>